<gene>
    <name evidence="2" type="ORF">OBRU01_00903</name>
</gene>
<organism evidence="2 3">
    <name type="scientific">Operophtera brumata</name>
    <name type="common">Winter moth</name>
    <name type="synonym">Phalaena brumata</name>
    <dbReference type="NCBI Taxonomy" id="104452"/>
    <lineage>
        <taxon>Eukaryota</taxon>
        <taxon>Metazoa</taxon>
        <taxon>Ecdysozoa</taxon>
        <taxon>Arthropoda</taxon>
        <taxon>Hexapoda</taxon>
        <taxon>Insecta</taxon>
        <taxon>Pterygota</taxon>
        <taxon>Neoptera</taxon>
        <taxon>Endopterygota</taxon>
        <taxon>Lepidoptera</taxon>
        <taxon>Glossata</taxon>
        <taxon>Ditrysia</taxon>
        <taxon>Geometroidea</taxon>
        <taxon>Geometridae</taxon>
        <taxon>Larentiinae</taxon>
        <taxon>Operophtera</taxon>
    </lineage>
</organism>
<protein>
    <submittedName>
        <fullName evidence="2">Uncharacterized protein</fullName>
    </submittedName>
</protein>
<dbReference type="Proteomes" id="UP000037510">
    <property type="component" value="Unassembled WGS sequence"/>
</dbReference>
<evidence type="ECO:0000256" key="1">
    <source>
        <dbReference type="SAM" id="MobiDB-lite"/>
    </source>
</evidence>
<dbReference type="AlphaFoldDB" id="A0A0L7LVJ6"/>
<sequence length="300" mass="34328">KDNTPADLENAVSQDMADNTDDKTGDKTLDKSDDRSIYSIDSTLTKKKNPGKAKKSHNTAQEMSGITAAIDELKQLNSTIESSSSSRQEDECHSHHCFIFSGIFMRNTVRLWSQRFEEEGHVRANPRSARPRKITPDCIDRMVATYEQQPFTPTRVEQFDCSAQCVRRSLRRAGIHQRKPAIQTVLSLEYCRPPYRFQVFWVLNDVQKTARVRFARDYRDFDFSRTIFSDEKSLISSQHGRQQLWCVNNTRSEPRDTSGHIVVNIWAWMSGAGPGELMFIPGKTNGAPYLELLKDTMLPT</sequence>
<keyword evidence="3" id="KW-1185">Reference proteome</keyword>
<accession>A0A0L7LVJ6</accession>
<feature type="non-terminal residue" evidence="2">
    <location>
        <position position="300"/>
    </location>
</feature>
<feature type="compositionally biased region" description="Basic residues" evidence="1">
    <location>
        <begin position="45"/>
        <end position="57"/>
    </location>
</feature>
<evidence type="ECO:0000313" key="2">
    <source>
        <dbReference type="EMBL" id="KOB79196.1"/>
    </source>
</evidence>
<dbReference type="EMBL" id="JTDY01000046">
    <property type="protein sequence ID" value="KOB79196.1"/>
    <property type="molecule type" value="Genomic_DNA"/>
</dbReference>
<reference evidence="2 3" key="1">
    <citation type="journal article" date="2015" name="Genome Biol. Evol.">
        <title>The genome of winter moth (Operophtera brumata) provides a genomic perspective on sexual dimorphism and phenology.</title>
        <authorList>
            <person name="Derks M.F."/>
            <person name="Smit S."/>
            <person name="Salis L."/>
            <person name="Schijlen E."/>
            <person name="Bossers A."/>
            <person name="Mateman C."/>
            <person name="Pijl A.S."/>
            <person name="de Ridder D."/>
            <person name="Groenen M.A."/>
            <person name="Visser M.E."/>
            <person name="Megens H.J."/>
        </authorList>
    </citation>
    <scope>NUCLEOTIDE SEQUENCE [LARGE SCALE GENOMIC DNA]</scope>
    <source>
        <strain evidence="2">WM2013NL</strain>
        <tissue evidence="2">Head and thorax</tissue>
    </source>
</reference>
<evidence type="ECO:0000313" key="3">
    <source>
        <dbReference type="Proteomes" id="UP000037510"/>
    </source>
</evidence>
<feature type="compositionally biased region" description="Basic and acidic residues" evidence="1">
    <location>
        <begin position="20"/>
        <end position="36"/>
    </location>
</feature>
<dbReference type="GO" id="GO:0003676">
    <property type="term" value="F:nucleic acid binding"/>
    <property type="evidence" value="ECO:0007669"/>
    <property type="project" value="InterPro"/>
</dbReference>
<name>A0A0L7LVJ6_OPEBR</name>
<dbReference type="Gene3D" id="3.30.420.10">
    <property type="entry name" value="Ribonuclease H-like superfamily/Ribonuclease H"/>
    <property type="match status" value="1"/>
</dbReference>
<dbReference type="STRING" id="104452.A0A0L7LVJ6"/>
<comment type="caution">
    <text evidence="2">The sequence shown here is derived from an EMBL/GenBank/DDBJ whole genome shotgun (WGS) entry which is preliminary data.</text>
</comment>
<proteinExistence type="predicted"/>
<feature type="region of interest" description="Disordered" evidence="1">
    <location>
        <begin position="1"/>
        <end position="61"/>
    </location>
</feature>
<dbReference type="InterPro" id="IPR036397">
    <property type="entry name" value="RNaseH_sf"/>
</dbReference>
<feature type="non-terminal residue" evidence="2">
    <location>
        <position position="1"/>
    </location>
</feature>